<dbReference type="Pfam" id="PF05193">
    <property type="entry name" value="Peptidase_M16_C"/>
    <property type="match status" value="2"/>
</dbReference>
<evidence type="ECO:0000256" key="5">
    <source>
        <dbReference type="ARBA" id="ARBA00022801"/>
    </source>
</evidence>
<dbReference type="InterPro" id="IPR050626">
    <property type="entry name" value="Peptidase_M16"/>
</dbReference>
<comment type="caution">
    <text evidence="11">The sequence shown here is derived from an EMBL/GenBank/DDBJ whole genome shotgun (WGS) entry which is preliminary data.</text>
</comment>
<evidence type="ECO:0000259" key="10">
    <source>
        <dbReference type="Pfam" id="PF05193"/>
    </source>
</evidence>
<dbReference type="PROSITE" id="PS00143">
    <property type="entry name" value="INSULINASE"/>
    <property type="match status" value="1"/>
</dbReference>
<accession>A0ABW5L126</accession>
<keyword evidence="5" id="KW-0378">Hydrolase</keyword>
<evidence type="ECO:0000313" key="11">
    <source>
        <dbReference type="EMBL" id="MFD2554250.1"/>
    </source>
</evidence>
<dbReference type="PANTHER" id="PTHR43690">
    <property type="entry name" value="NARDILYSIN"/>
    <property type="match status" value="1"/>
</dbReference>
<evidence type="ECO:0000313" key="12">
    <source>
        <dbReference type="Proteomes" id="UP001597440"/>
    </source>
</evidence>
<proteinExistence type="inferred from homology"/>
<dbReference type="InterPro" id="IPR011249">
    <property type="entry name" value="Metalloenz_LuxS/M16"/>
</dbReference>
<dbReference type="Proteomes" id="UP001597440">
    <property type="component" value="Unassembled WGS sequence"/>
</dbReference>
<keyword evidence="12" id="KW-1185">Reference proteome</keyword>
<evidence type="ECO:0000256" key="8">
    <source>
        <dbReference type="RuleBase" id="RU004447"/>
    </source>
</evidence>
<feature type="domain" description="Peptidase M16 C-terminal" evidence="10">
    <location>
        <begin position="691"/>
        <end position="863"/>
    </location>
</feature>
<dbReference type="InterPro" id="IPR001431">
    <property type="entry name" value="Pept_M16_Zn_BS"/>
</dbReference>
<sequence length="938" mass="107251">MRNTITVFLLLLGLLPNAPLFGQKLEQDPKLVKGRLKNGFTYYIYPNTTGSKQSSIQLFVKAGSLQESEEQRGLAHFVEHMAFNGSKNYPKNEVITYLESLGVKFGADLNAYTSYDQTVYKIDVNTEHPEQLHKAVDIVADWAFELSFDSLEIERERGVIIEEWRTKQGAAARLSEQYLPLVFYNSRYAQRQPIGTLDVLQHFAHPTIKRFYSDWYRPELMAVAIVSNQDVKQVEQYVKKQFGSARNPKKAPKRDLYSLPPHADTLYSIATDKEESEVDFAYITKLPALTAINQESKIYQQQLQSFVNGLSKKRFERLQQQNSDFRSGSMSSTSFMPGIAVALGGASLYEDAIHSGIKQYLYEQARIRQHGFTQAEIDDYRKEYIAQYERSKNNSSHLSPVTLLGWMKDDFYEGHTLMDRSKRSDILFHLQQRIDSTVLLQSIKDQAIQGNTVIMLTGPDRVKSRFPTEQKLRNWSDSINRLQIPVWHDEISIPGKLLSQTPVAGNIVEKRYIPEIDVYQWTLSNQTTVYLKQSSNRKNHVQLTGFRRGGFSVIDSSDYINALFSKDIIAASGAGDFSRRALSKYLLGNSATAMLVWSKYREGVAANANSKDLKTMFELLYLKWTQPRVDRDVFDMHKRKTIETLKKQSHSPSLDYNKLIAQKIGADSEEDNYDETRLQQELRYDALVPVFQKRFASAAGFDFVLVGDFQLDSITPYILTYLGGLPNQAQLAQESTPKALSEGENADIRMTAGDTDKATVNMIYQNTAIEHDYPQILVYELLQEILKVKLRENLREKHSGVYGVSVNTSSTAIPSALFRTRIAFTCAPLRSQFLMQQVDQEIQHIASNPAYFAQELENIKRQLILTYDKQKDKETFWSAELRNHLYNGYKDWSYFTQYSEMLEKITADTISTAVQSLILQGKTVRAILSPAIQTETKK</sequence>
<organism evidence="11 12">
    <name type="scientific">Sphingobacterium tabacisoli</name>
    <dbReference type="NCBI Taxonomy" id="2044855"/>
    <lineage>
        <taxon>Bacteria</taxon>
        <taxon>Pseudomonadati</taxon>
        <taxon>Bacteroidota</taxon>
        <taxon>Sphingobacteriia</taxon>
        <taxon>Sphingobacteriales</taxon>
        <taxon>Sphingobacteriaceae</taxon>
        <taxon>Sphingobacterium</taxon>
    </lineage>
</organism>
<feature type="domain" description="Peptidase M16 C-terminal" evidence="10">
    <location>
        <begin position="208"/>
        <end position="383"/>
    </location>
</feature>
<evidence type="ECO:0000256" key="2">
    <source>
        <dbReference type="ARBA" id="ARBA00007261"/>
    </source>
</evidence>
<dbReference type="Gene3D" id="3.30.830.10">
    <property type="entry name" value="Metalloenzyme, LuxS/M16 peptidase-like"/>
    <property type="match status" value="4"/>
</dbReference>
<dbReference type="InterPro" id="IPR007863">
    <property type="entry name" value="Peptidase_M16_C"/>
</dbReference>
<keyword evidence="4" id="KW-0479">Metal-binding</keyword>
<dbReference type="SUPFAM" id="SSF63411">
    <property type="entry name" value="LuxS/MPP-like metallohydrolase"/>
    <property type="match status" value="3"/>
</dbReference>
<evidence type="ECO:0000256" key="4">
    <source>
        <dbReference type="ARBA" id="ARBA00022723"/>
    </source>
</evidence>
<name>A0ABW5L126_9SPHI</name>
<evidence type="ECO:0000259" key="9">
    <source>
        <dbReference type="Pfam" id="PF00675"/>
    </source>
</evidence>
<keyword evidence="6" id="KW-0862">Zinc</keyword>
<evidence type="ECO:0000256" key="6">
    <source>
        <dbReference type="ARBA" id="ARBA00022833"/>
    </source>
</evidence>
<evidence type="ECO:0000256" key="3">
    <source>
        <dbReference type="ARBA" id="ARBA00022670"/>
    </source>
</evidence>
<reference evidence="12" key="1">
    <citation type="journal article" date="2019" name="Int. J. Syst. Evol. Microbiol.">
        <title>The Global Catalogue of Microorganisms (GCM) 10K type strain sequencing project: providing services to taxonomists for standard genome sequencing and annotation.</title>
        <authorList>
            <consortium name="The Broad Institute Genomics Platform"/>
            <consortium name="The Broad Institute Genome Sequencing Center for Infectious Disease"/>
            <person name="Wu L."/>
            <person name="Ma J."/>
        </authorList>
    </citation>
    <scope>NUCLEOTIDE SEQUENCE [LARGE SCALE GENOMIC DNA]</scope>
    <source>
        <strain evidence="12">KCTC 52298</strain>
    </source>
</reference>
<feature type="domain" description="Peptidase M16 N-terminal" evidence="9">
    <location>
        <begin position="44"/>
        <end position="168"/>
    </location>
</feature>
<dbReference type="Pfam" id="PF00675">
    <property type="entry name" value="Peptidase_M16"/>
    <property type="match status" value="1"/>
</dbReference>
<keyword evidence="3" id="KW-0645">Protease</keyword>
<protein>
    <submittedName>
        <fullName evidence="11">M16 family metallopeptidase</fullName>
    </submittedName>
</protein>
<keyword evidence="7" id="KW-0482">Metalloprotease</keyword>
<evidence type="ECO:0000256" key="1">
    <source>
        <dbReference type="ARBA" id="ARBA00001947"/>
    </source>
</evidence>
<dbReference type="RefSeq" id="WP_210355951.1">
    <property type="nucleotide sequence ID" value="NZ_JAEQMU010000006.1"/>
</dbReference>
<comment type="similarity">
    <text evidence="2 8">Belongs to the peptidase M16 family.</text>
</comment>
<dbReference type="EMBL" id="JBHULD010000008">
    <property type="protein sequence ID" value="MFD2554250.1"/>
    <property type="molecule type" value="Genomic_DNA"/>
</dbReference>
<dbReference type="InterPro" id="IPR011765">
    <property type="entry name" value="Pept_M16_N"/>
</dbReference>
<comment type="cofactor">
    <cofactor evidence="1">
        <name>Zn(2+)</name>
        <dbReference type="ChEBI" id="CHEBI:29105"/>
    </cofactor>
</comment>
<gene>
    <name evidence="11" type="ORF">ACFSQW_07605</name>
</gene>
<dbReference type="PANTHER" id="PTHR43690:SF34">
    <property type="entry name" value="ZINC PROTEASE PQQL-LIKE"/>
    <property type="match status" value="1"/>
</dbReference>
<evidence type="ECO:0000256" key="7">
    <source>
        <dbReference type="ARBA" id="ARBA00023049"/>
    </source>
</evidence>